<evidence type="ECO:0000313" key="10">
    <source>
        <dbReference type="EnsemblMetazoa" id="BGLB026662-PA"/>
    </source>
</evidence>
<dbReference type="STRING" id="6526.A0A2C9L3Q7"/>
<dbReference type="PRINTS" id="PR00237">
    <property type="entry name" value="GPCRRHODOPSN"/>
</dbReference>
<feature type="transmembrane region" description="Helical" evidence="8">
    <location>
        <begin position="41"/>
        <end position="68"/>
    </location>
</feature>
<keyword evidence="6" id="KW-0675">Receptor</keyword>
<evidence type="ECO:0000256" key="6">
    <source>
        <dbReference type="ARBA" id="ARBA00023170"/>
    </source>
</evidence>
<dbReference type="PROSITE" id="PS50262">
    <property type="entry name" value="G_PROTEIN_RECEP_F1_2"/>
    <property type="match status" value="1"/>
</dbReference>
<feature type="transmembrane region" description="Helical" evidence="8">
    <location>
        <begin position="319"/>
        <end position="341"/>
    </location>
</feature>
<dbReference type="Pfam" id="PF10324">
    <property type="entry name" value="7TM_GPCR_Srw"/>
    <property type="match status" value="1"/>
</dbReference>
<sequence>MYWYNCTAESNGTRCGDTQVGSSPNDINVVEEYLDDEQTLYVLRVLMFGVTPAISVFGITGNVFSMLVLSRHGLKKSSNILLFSLAISDLTFLIGFNSVPKLLYEVSGNAEGFRYSEGVSYTLYILYHVFHNMDYACGGISLTLPMLITFERLVAVFLPLKFHQIVTPVRTWCAVSTISTFWWVFFIHTSMYADFSYSFSDRLNQSVGLIVRSSYHYHNTNTVAILEETMSYLMMKIPPGVTLVGCIAIGVKVKMASAKRRKMSSSTSGESSRRTTKMLMAVCAVYTVTCGILSLPTFIPQYMAYTMTSDAPSNLGKVMYQVINIIVCINSSYNFIIYVAMNKNFRDTYKSLFVVCCFQQRNKRTSQEQSK</sequence>
<dbReference type="PANTHER" id="PTHR24243">
    <property type="entry name" value="G-PROTEIN COUPLED RECEPTOR"/>
    <property type="match status" value="1"/>
</dbReference>
<evidence type="ECO:0000256" key="7">
    <source>
        <dbReference type="ARBA" id="ARBA00023224"/>
    </source>
</evidence>
<dbReference type="SUPFAM" id="SSF81321">
    <property type="entry name" value="Family A G protein-coupled receptor-like"/>
    <property type="match status" value="1"/>
</dbReference>
<evidence type="ECO:0000256" key="1">
    <source>
        <dbReference type="ARBA" id="ARBA00004141"/>
    </source>
</evidence>
<protein>
    <recommendedName>
        <fullName evidence="9">G-protein coupled receptors family 1 profile domain-containing protein</fullName>
    </recommendedName>
</protein>
<dbReference type="OrthoDB" id="6078727at2759"/>
<dbReference type="Gene3D" id="1.20.1070.10">
    <property type="entry name" value="Rhodopsin 7-helix transmembrane proteins"/>
    <property type="match status" value="1"/>
</dbReference>
<dbReference type="Proteomes" id="UP000076420">
    <property type="component" value="Unassembled WGS sequence"/>
</dbReference>
<evidence type="ECO:0000256" key="5">
    <source>
        <dbReference type="ARBA" id="ARBA00023136"/>
    </source>
</evidence>
<dbReference type="InterPro" id="IPR019427">
    <property type="entry name" value="7TM_GPCR_serpentine_rcpt_Srw"/>
</dbReference>
<evidence type="ECO:0000313" key="11">
    <source>
        <dbReference type="Proteomes" id="UP000076420"/>
    </source>
</evidence>
<feature type="transmembrane region" description="Helical" evidence="8">
    <location>
        <begin position="80"/>
        <end position="99"/>
    </location>
</feature>
<feature type="transmembrane region" description="Helical" evidence="8">
    <location>
        <begin position="140"/>
        <end position="160"/>
    </location>
</feature>
<keyword evidence="5 8" id="KW-0472">Membrane</keyword>
<organism evidence="10 11">
    <name type="scientific">Biomphalaria glabrata</name>
    <name type="common">Bloodfluke planorb</name>
    <name type="synonym">Freshwater snail</name>
    <dbReference type="NCBI Taxonomy" id="6526"/>
    <lineage>
        <taxon>Eukaryota</taxon>
        <taxon>Metazoa</taxon>
        <taxon>Spiralia</taxon>
        <taxon>Lophotrochozoa</taxon>
        <taxon>Mollusca</taxon>
        <taxon>Gastropoda</taxon>
        <taxon>Heterobranchia</taxon>
        <taxon>Euthyneura</taxon>
        <taxon>Panpulmonata</taxon>
        <taxon>Hygrophila</taxon>
        <taxon>Lymnaeoidea</taxon>
        <taxon>Planorbidae</taxon>
        <taxon>Biomphalaria</taxon>
    </lineage>
</organism>
<dbReference type="SMART" id="SM01381">
    <property type="entry name" value="7TM_GPCR_Srsx"/>
    <property type="match status" value="1"/>
</dbReference>
<feature type="transmembrane region" description="Helical" evidence="8">
    <location>
        <begin position="237"/>
        <end position="257"/>
    </location>
</feature>
<dbReference type="InterPro" id="IPR017452">
    <property type="entry name" value="GPCR_Rhodpsn_7TM"/>
</dbReference>
<dbReference type="GO" id="GO:0005886">
    <property type="term" value="C:plasma membrane"/>
    <property type="evidence" value="ECO:0007669"/>
    <property type="project" value="TreeGrafter"/>
</dbReference>
<evidence type="ECO:0000259" key="9">
    <source>
        <dbReference type="PROSITE" id="PS50262"/>
    </source>
</evidence>
<dbReference type="EnsemblMetazoa" id="BGLB026662-RA">
    <property type="protein sequence ID" value="BGLB026662-PA"/>
    <property type="gene ID" value="BGLB026662"/>
</dbReference>
<evidence type="ECO:0000256" key="3">
    <source>
        <dbReference type="ARBA" id="ARBA00022989"/>
    </source>
</evidence>
<gene>
    <name evidence="10" type="primary">106071014</name>
</gene>
<keyword evidence="4" id="KW-0297">G-protein coupled receptor</keyword>
<evidence type="ECO:0000256" key="2">
    <source>
        <dbReference type="ARBA" id="ARBA00022692"/>
    </source>
</evidence>
<feature type="transmembrane region" description="Helical" evidence="8">
    <location>
        <begin position="172"/>
        <end position="193"/>
    </location>
</feature>
<dbReference type="GO" id="GO:0008528">
    <property type="term" value="F:G protein-coupled peptide receptor activity"/>
    <property type="evidence" value="ECO:0007669"/>
    <property type="project" value="InterPro"/>
</dbReference>
<dbReference type="PANTHER" id="PTHR24243:SF224">
    <property type="entry name" value="G-PROTEIN COUPLED RECEPTOR 19-RELATED"/>
    <property type="match status" value="1"/>
</dbReference>
<evidence type="ECO:0000256" key="4">
    <source>
        <dbReference type="ARBA" id="ARBA00023040"/>
    </source>
</evidence>
<keyword evidence="2 8" id="KW-0812">Transmembrane</keyword>
<dbReference type="InterPro" id="IPR000276">
    <property type="entry name" value="GPCR_Rhodpsn"/>
</dbReference>
<dbReference type="AlphaFoldDB" id="A0A2C9L3Q7"/>
<evidence type="ECO:0000256" key="8">
    <source>
        <dbReference type="SAM" id="Phobius"/>
    </source>
</evidence>
<reference evidence="10" key="1">
    <citation type="submission" date="2020-05" db="UniProtKB">
        <authorList>
            <consortium name="EnsemblMetazoa"/>
        </authorList>
    </citation>
    <scope>IDENTIFICATION</scope>
    <source>
        <strain evidence="10">BB02</strain>
    </source>
</reference>
<proteinExistence type="predicted"/>
<name>A0A2C9L3Q7_BIOGL</name>
<feature type="transmembrane region" description="Helical" evidence="8">
    <location>
        <begin position="278"/>
        <end position="299"/>
    </location>
</feature>
<dbReference type="RefSeq" id="XP_013086493.2">
    <property type="nucleotide sequence ID" value="XM_013231039.2"/>
</dbReference>
<dbReference type="KEGG" id="bgt:106071014"/>
<accession>A0A2C9L3Q7</accession>
<feature type="domain" description="G-protein coupled receptors family 1 profile" evidence="9">
    <location>
        <begin position="61"/>
        <end position="338"/>
    </location>
</feature>
<keyword evidence="7" id="KW-0807">Transducer</keyword>
<keyword evidence="3 8" id="KW-1133">Transmembrane helix</keyword>
<comment type="subcellular location">
    <subcellularLocation>
        <location evidence="1">Membrane</location>
        <topology evidence="1">Multi-pass membrane protein</topology>
    </subcellularLocation>
</comment>
<dbReference type="VEuPathDB" id="VectorBase:BGLB026662"/>
<dbReference type="VEuPathDB" id="VectorBase:BGLAX_037180"/>